<evidence type="ECO:0000313" key="3">
    <source>
        <dbReference type="Proteomes" id="UP000321805"/>
    </source>
</evidence>
<dbReference type="AlphaFoldDB" id="A0A5B8UB12"/>
<keyword evidence="3" id="KW-1185">Reference proteome</keyword>
<sequence length="153" mass="15424">MTRPTVAVLAAVAALGTGAGLATAATTPKAPARVAVHSTKLGKVLANGKGVTLYLFMKDSKGRSACSGACAKAWPPLLTKGRPHGTGGVSAAKLGTTRRADGTTQVTYNHHPLYTFIGDNGRPGSTAGEGSKAFGAEWYVVGTNGNKIEKGGS</sequence>
<dbReference type="KEGG" id="bsol:FSW04_24165"/>
<keyword evidence="1" id="KW-0732">Signal</keyword>
<evidence type="ECO:0000313" key="2">
    <source>
        <dbReference type="EMBL" id="QEC50373.1"/>
    </source>
</evidence>
<protein>
    <recommendedName>
        <fullName evidence="4">Lipoprotein</fullName>
    </recommendedName>
</protein>
<dbReference type="RefSeq" id="WP_146922934.1">
    <property type="nucleotide sequence ID" value="NZ_CP042430.1"/>
</dbReference>
<proteinExistence type="predicted"/>
<dbReference type="EMBL" id="CP042430">
    <property type="protein sequence ID" value="QEC50373.1"/>
    <property type="molecule type" value="Genomic_DNA"/>
</dbReference>
<dbReference type="InterPro" id="IPR005297">
    <property type="entry name" value="Lipoprotein_repeat"/>
</dbReference>
<evidence type="ECO:0000256" key="1">
    <source>
        <dbReference type="SAM" id="SignalP"/>
    </source>
</evidence>
<dbReference type="OrthoDB" id="597632at2"/>
<dbReference type="Pfam" id="PF03640">
    <property type="entry name" value="Lipoprotein_15"/>
    <property type="match status" value="2"/>
</dbReference>
<evidence type="ECO:0008006" key="4">
    <source>
        <dbReference type="Google" id="ProtNLM"/>
    </source>
</evidence>
<feature type="signal peptide" evidence="1">
    <location>
        <begin position="1"/>
        <end position="24"/>
    </location>
</feature>
<reference evidence="2 3" key="1">
    <citation type="journal article" date="2018" name="J. Microbiol.">
        <title>Baekduia soli gen. nov., sp. nov., a novel bacterium isolated from the soil of Baekdu Mountain and proposal of a novel family name, Baekduiaceae fam. nov.</title>
        <authorList>
            <person name="An D.S."/>
            <person name="Siddiqi M.Z."/>
            <person name="Kim K.H."/>
            <person name="Yu H.S."/>
            <person name="Im W.T."/>
        </authorList>
    </citation>
    <scope>NUCLEOTIDE SEQUENCE [LARGE SCALE GENOMIC DNA]</scope>
    <source>
        <strain evidence="2 3">BR7-21</strain>
    </source>
</reference>
<gene>
    <name evidence="2" type="ORF">FSW04_24165</name>
</gene>
<organism evidence="2 3">
    <name type="scientific">Baekduia soli</name>
    <dbReference type="NCBI Taxonomy" id="496014"/>
    <lineage>
        <taxon>Bacteria</taxon>
        <taxon>Bacillati</taxon>
        <taxon>Actinomycetota</taxon>
        <taxon>Thermoleophilia</taxon>
        <taxon>Solirubrobacterales</taxon>
        <taxon>Baekduiaceae</taxon>
        <taxon>Baekduia</taxon>
    </lineage>
</organism>
<accession>A0A5B8UB12</accession>
<feature type="chain" id="PRO_5022974614" description="Lipoprotein" evidence="1">
    <location>
        <begin position="25"/>
        <end position="153"/>
    </location>
</feature>
<dbReference type="Proteomes" id="UP000321805">
    <property type="component" value="Chromosome"/>
</dbReference>
<dbReference type="PANTHER" id="PTHR39335:SF1">
    <property type="entry name" value="BLL4220 PROTEIN"/>
    <property type="match status" value="1"/>
</dbReference>
<dbReference type="GO" id="GO:0043448">
    <property type="term" value="P:alkane catabolic process"/>
    <property type="evidence" value="ECO:0007669"/>
    <property type="project" value="TreeGrafter"/>
</dbReference>
<name>A0A5B8UB12_9ACTN</name>
<dbReference type="PANTHER" id="PTHR39335">
    <property type="entry name" value="BLL4220 PROTEIN"/>
    <property type="match status" value="1"/>
</dbReference>